<name>A0ABZ1TG91_STRVG</name>
<accession>A0ABZ1TG91</accession>
<dbReference type="PROSITE" id="PS50011">
    <property type="entry name" value="PROTEIN_KINASE_DOM"/>
    <property type="match status" value="1"/>
</dbReference>
<comment type="similarity">
    <text evidence="3">Belongs to the protein kinase superfamily. NEK Ser/Thr protein kinase family. NIMA subfamily.</text>
</comment>
<dbReference type="PANTHER" id="PTHR43289">
    <property type="entry name" value="MITOGEN-ACTIVATED PROTEIN KINASE KINASE KINASE 20-RELATED"/>
    <property type="match status" value="1"/>
</dbReference>
<feature type="region of interest" description="Disordered" evidence="12">
    <location>
        <begin position="71"/>
        <end position="100"/>
    </location>
</feature>
<evidence type="ECO:0000256" key="2">
    <source>
        <dbReference type="ARBA" id="ARBA00004647"/>
    </source>
</evidence>
<dbReference type="InterPro" id="IPR001245">
    <property type="entry name" value="Ser-Thr/Tyr_kinase_cat_dom"/>
</dbReference>
<dbReference type="PANTHER" id="PTHR43289:SF6">
    <property type="entry name" value="SERINE_THREONINE-PROTEIN KINASE NEKL-3"/>
    <property type="match status" value="1"/>
</dbReference>
<evidence type="ECO:0000256" key="9">
    <source>
        <dbReference type="ARBA" id="ARBA00022840"/>
    </source>
</evidence>
<proteinExistence type="inferred from homology"/>
<keyword evidence="7 11" id="KW-0547">Nucleotide-binding</keyword>
<evidence type="ECO:0000256" key="4">
    <source>
        <dbReference type="ARBA" id="ARBA00012513"/>
    </source>
</evidence>
<dbReference type="EMBL" id="CP108090">
    <property type="protein sequence ID" value="WUQ14875.1"/>
    <property type="molecule type" value="Genomic_DNA"/>
</dbReference>
<dbReference type="EC" id="2.7.11.1" evidence="4"/>
<feature type="compositionally biased region" description="Basic and acidic residues" evidence="12">
    <location>
        <begin position="71"/>
        <end position="86"/>
    </location>
</feature>
<dbReference type="Gene3D" id="3.30.200.20">
    <property type="entry name" value="Phosphorylase Kinase, domain 1"/>
    <property type="match status" value="1"/>
</dbReference>
<evidence type="ECO:0000256" key="12">
    <source>
        <dbReference type="SAM" id="MobiDB-lite"/>
    </source>
</evidence>
<keyword evidence="15" id="KW-1185">Reference proteome</keyword>
<keyword evidence="10" id="KW-0206">Cytoskeleton</keyword>
<comment type="subcellular location">
    <subcellularLocation>
        <location evidence="1">Cytoplasm</location>
        <location evidence="1">Cytoskeleton</location>
        <location evidence="1">Microtubule organizing center</location>
        <location evidence="1">Centrosome</location>
    </subcellularLocation>
    <subcellularLocation>
        <location evidence="2">Cytoplasm</location>
        <location evidence="2">Cytoskeleton</location>
        <location evidence="2">Spindle pole</location>
    </subcellularLocation>
</comment>
<dbReference type="GO" id="GO:0016301">
    <property type="term" value="F:kinase activity"/>
    <property type="evidence" value="ECO:0007669"/>
    <property type="project" value="UniProtKB-KW"/>
</dbReference>
<evidence type="ECO:0000256" key="3">
    <source>
        <dbReference type="ARBA" id="ARBA00010886"/>
    </source>
</evidence>
<evidence type="ECO:0000259" key="13">
    <source>
        <dbReference type="PROSITE" id="PS50011"/>
    </source>
</evidence>
<evidence type="ECO:0000256" key="6">
    <source>
        <dbReference type="ARBA" id="ARBA00022679"/>
    </source>
</evidence>
<dbReference type="Pfam" id="PF07714">
    <property type="entry name" value="PK_Tyr_Ser-Thr"/>
    <property type="match status" value="1"/>
</dbReference>
<organism evidence="14 15">
    <name type="scientific">Streptomyces virginiae</name>
    <name type="common">Streptomyces cinnamonensis</name>
    <dbReference type="NCBI Taxonomy" id="1961"/>
    <lineage>
        <taxon>Bacteria</taxon>
        <taxon>Bacillati</taxon>
        <taxon>Actinomycetota</taxon>
        <taxon>Actinomycetes</taxon>
        <taxon>Kitasatosporales</taxon>
        <taxon>Streptomycetaceae</taxon>
        <taxon>Streptomyces</taxon>
    </lineage>
</organism>
<feature type="domain" description="Protein kinase" evidence="13">
    <location>
        <begin position="6"/>
        <end position="100"/>
    </location>
</feature>
<evidence type="ECO:0000313" key="14">
    <source>
        <dbReference type="EMBL" id="WUQ14875.1"/>
    </source>
</evidence>
<dbReference type="InterPro" id="IPR011009">
    <property type="entry name" value="Kinase-like_dom_sf"/>
</dbReference>
<evidence type="ECO:0000256" key="5">
    <source>
        <dbReference type="ARBA" id="ARBA00022527"/>
    </source>
</evidence>
<evidence type="ECO:0000256" key="1">
    <source>
        <dbReference type="ARBA" id="ARBA00004300"/>
    </source>
</evidence>
<dbReference type="PROSITE" id="PS00107">
    <property type="entry name" value="PROTEIN_KINASE_ATP"/>
    <property type="match status" value="1"/>
</dbReference>
<gene>
    <name evidence="14" type="ORF">OG517_27620</name>
</gene>
<dbReference type="SUPFAM" id="SSF56112">
    <property type="entry name" value="Protein kinase-like (PK-like)"/>
    <property type="match status" value="1"/>
</dbReference>
<keyword evidence="5" id="KW-0723">Serine/threonine-protein kinase</keyword>
<evidence type="ECO:0000256" key="11">
    <source>
        <dbReference type="PROSITE-ProRule" id="PRU10141"/>
    </source>
</evidence>
<keyword evidence="6" id="KW-0808">Transferase</keyword>
<keyword evidence="10" id="KW-0963">Cytoplasm</keyword>
<dbReference type="InterPro" id="IPR017441">
    <property type="entry name" value="Protein_kinase_ATP_BS"/>
</dbReference>
<keyword evidence="9 11" id="KW-0067">ATP-binding</keyword>
<dbReference type="Proteomes" id="UP001432039">
    <property type="component" value="Chromosome"/>
</dbReference>
<evidence type="ECO:0000256" key="7">
    <source>
        <dbReference type="ARBA" id="ARBA00022741"/>
    </source>
</evidence>
<dbReference type="InterPro" id="IPR000719">
    <property type="entry name" value="Prot_kinase_dom"/>
</dbReference>
<feature type="binding site" evidence="11">
    <location>
        <position position="35"/>
    </location>
    <ligand>
        <name>ATP</name>
        <dbReference type="ChEBI" id="CHEBI:30616"/>
    </ligand>
</feature>
<keyword evidence="8 14" id="KW-0418">Kinase</keyword>
<reference evidence="14" key="1">
    <citation type="submission" date="2022-10" db="EMBL/GenBank/DDBJ databases">
        <title>The complete genomes of actinobacterial strains from the NBC collection.</title>
        <authorList>
            <person name="Joergensen T.S."/>
            <person name="Alvarez Arevalo M."/>
            <person name="Sterndorff E.B."/>
            <person name="Faurdal D."/>
            <person name="Vuksanovic O."/>
            <person name="Mourched A.-S."/>
            <person name="Charusanti P."/>
            <person name="Shaw S."/>
            <person name="Blin K."/>
            <person name="Weber T."/>
        </authorList>
    </citation>
    <scope>NUCLEOTIDE SEQUENCE</scope>
    <source>
        <strain evidence="14">NBC_00248</strain>
    </source>
</reference>
<evidence type="ECO:0000313" key="15">
    <source>
        <dbReference type="Proteomes" id="UP001432039"/>
    </source>
</evidence>
<evidence type="ECO:0000256" key="10">
    <source>
        <dbReference type="ARBA" id="ARBA00023212"/>
    </source>
</evidence>
<evidence type="ECO:0000256" key="8">
    <source>
        <dbReference type="ARBA" id="ARBA00022777"/>
    </source>
</evidence>
<sequence>MIEDRYALAELLGRGGFGEVWRAEDSRVGRQVAVKIGYPQTPEDTRRFEREAGLAGNLAHPNIATIHDFGRTEREGRAVREQRRAEGAGGTGGLSRLFGR</sequence>
<dbReference type="RefSeq" id="WP_328963520.1">
    <property type="nucleotide sequence ID" value="NZ_CP108090.1"/>
</dbReference>
<protein>
    <recommendedName>
        <fullName evidence="4">non-specific serine/threonine protein kinase</fullName>
        <ecNumber evidence="4">2.7.11.1</ecNumber>
    </recommendedName>
</protein>